<dbReference type="AlphaFoldDB" id="C4J6Q8"/>
<dbReference type="EMBL" id="BT086505">
    <property type="protein sequence ID" value="ACR36858.1"/>
    <property type="molecule type" value="mRNA"/>
</dbReference>
<proteinExistence type="evidence at transcript level"/>
<name>C4J6Q8_MAIZE</name>
<organism evidence="1">
    <name type="scientific">Zea mays</name>
    <name type="common">Maize</name>
    <dbReference type="NCBI Taxonomy" id="4577"/>
    <lineage>
        <taxon>Eukaryota</taxon>
        <taxon>Viridiplantae</taxon>
        <taxon>Streptophyta</taxon>
        <taxon>Embryophyta</taxon>
        <taxon>Tracheophyta</taxon>
        <taxon>Spermatophyta</taxon>
        <taxon>Magnoliopsida</taxon>
        <taxon>Liliopsida</taxon>
        <taxon>Poales</taxon>
        <taxon>Poaceae</taxon>
        <taxon>PACMAD clade</taxon>
        <taxon>Panicoideae</taxon>
        <taxon>Andropogonodae</taxon>
        <taxon>Andropogoneae</taxon>
        <taxon>Tripsacinae</taxon>
        <taxon>Zea</taxon>
    </lineage>
</organism>
<accession>C4J6Q8</accession>
<protein>
    <submittedName>
        <fullName evidence="1">Uncharacterized protein</fullName>
    </submittedName>
</protein>
<evidence type="ECO:0000313" key="1">
    <source>
        <dbReference type="EMBL" id="ACR36858.1"/>
    </source>
</evidence>
<reference evidence="1" key="1">
    <citation type="journal article" date="2009" name="PLoS Genet.">
        <title>Sequencing, mapping, and analysis of 27,455 maize full-length cDNAs.</title>
        <authorList>
            <person name="Soderlund C."/>
            <person name="Descour A."/>
            <person name="Kudrna D."/>
            <person name="Bomhoff M."/>
            <person name="Boyd L."/>
            <person name="Currie J."/>
            <person name="Angelova A."/>
            <person name="Collura K."/>
            <person name="Wissotski M."/>
            <person name="Ashley E."/>
            <person name="Morrow D."/>
            <person name="Fernandes J."/>
            <person name="Walbot V."/>
            <person name="Yu Y."/>
        </authorList>
    </citation>
    <scope>NUCLEOTIDE SEQUENCE</scope>
    <source>
        <strain evidence="1">B73</strain>
    </source>
</reference>
<sequence>MSRRINCDLNCRLKMLLALMTFSTRSKQFNVILTMMCRYIIIYMHQLDIIYMHVWWQPRACCSFLISRFLLVKLEHDYITNHAQAQGHS</sequence>